<name>A0A1Y3BGA7_EURMA</name>
<dbReference type="Proteomes" id="UP000194236">
    <property type="component" value="Unassembled WGS sequence"/>
</dbReference>
<dbReference type="SUPFAM" id="SSF52540">
    <property type="entry name" value="P-loop containing nucleoside triphosphate hydrolases"/>
    <property type="match status" value="1"/>
</dbReference>
<reference evidence="2 3" key="1">
    <citation type="submission" date="2017-03" db="EMBL/GenBank/DDBJ databases">
        <title>Genome Survey of Euroglyphus maynei.</title>
        <authorList>
            <person name="Arlian L.G."/>
            <person name="Morgan M.S."/>
            <person name="Rider S.D."/>
        </authorList>
    </citation>
    <scope>NUCLEOTIDE SEQUENCE [LARGE SCALE GENOMIC DNA]</scope>
    <source>
        <strain evidence="2">Arlian Lab</strain>
        <tissue evidence="2">Whole body</tissue>
    </source>
</reference>
<evidence type="ECO:0000259" key="1">
    <source>
        <dbReference type="Pfam" id="PF00176"/>
    </source>
</evidence>
<dbReference type="InterPro" id="IPR038718">
    <property type="entry name" value="SNF2-like_sf"/>
</dbReference>
<keyword evidence="3" id="KW-1185">Reference proteome</keyword>
<dbReference type="OrthoDB" id="6425153at2759"/>
<gene>
    <name evidence="2" type="ORF">BLA29_015120</name>
</gene>
<feature type="domain" description="SNF2 N-terminal" evidence="1">
    <location>
        <begin position="2"/>
        <end position="79"/>
    </location>
</feature>
<dbReference type="GO" id="GO:0005634">
    <property type="term" value="C:nucleus"/>
    <property type="evidence" value="ECO:0007669"/>
    <property type="project" value="TreeGrafter"/>
</dbReference>
<dbReference type="AlphaFoldDB" id="A0A1Y3BGA7"/>
<dbReference type="InterPro" id="IPR000330">
    <property type="entry name" value="SNF2_N"/>
</dbReference>
<organism evidence="2 3">
    <name type="scientific">Euroglyphus maynei</name>
    <name type="common">Mayne's house dust mite</name>
    <dbReference type="NCBI Taxonomy" id="6958"/>
    <lineage>
        <taxon>Eukaryota</taxon>
        <taxon>Metazoa</taxon>
        <taxon>Ecdysozoa</taxon>
        <taxon>Arthropoda</taxon>
        <taxon>Chelicerata</taxon>
        <taxon>Arachnida</taxon>
        <taxon>Acari</taxon>
        <taxon>Acariformes</taxon>
        <taxon>Sarcoptiformes</taxon>
        <taxon>Astigmata</taxon>
        <taxon>Psoroptidia</taxon>
        <taxon>Analgoidea</taxon>
        <taxon>Pyroglyphidae</taxon>
        <taxon>Pyroglyphinae</taxon>
        <taxon>Euroglyphus</taxon>
    </lineage>
</organism>
<dbReference type="PANTHER" id="PTHR45629:SF7">
    <property type="entry name" value="DNA EXCISION REPAIR PROTEIN ERCC-6-RELATED"/>
    <property type="match status" value="1"/>
</dbReference>
<protein>
    <recommendedName>
        <fullName evidence="1">SNF2 N-terminal domain-containing protein</fullName>
    </recommendedName>
</protein>
<evidence type="ECO:0000313" key="3">
    <source>
        <dbReference type="Proteomes" id="UP000194236"/>
    </source>
</evidence>
<feature type="non-terminal residue" evidence="2">
    <location>
        <position position="1"/>
    </location>
</feature>
<dbReference type="GO" id="GO:0008094">
    <property type="term" value="F:ATP-dependent activity, acting on DNA"/>
    <property type="evidence" value="ECO:0007669"/>
    <property type="project" value="TreeGrafter"/>
</dbReference>
<comment type="caution">
    <text evidence="2">The sequence shown here is derived from an EMBL/GenBank/DDBJ whole genome shotgun (WGS) entry which is preliminary data.</text>
</comment>
<dbReference type="EMBL" id="MUJZ01025731">
    <property type="protein sequence ID" value="OTF78908.1"/>
    <property type="molecule type" value="Genomic_DNA"/>
</dbReference>
<accession>A0A1Y3BGA7</accession>
<feature type="non-terminal residue" evidence="2">
    <location>
        <position position="87"/>
    </location>
</feature>
<dbReference type="InterPro" id="IPR050496">
    <property type="entry name" value="SNF2_RAD54_helicase_repair"/>
</dbReference>
<dbReference type="Gene3D" id="3.40.50.10810">
    <property type="entry name" value="Tandem AAA-ATPase domain"/>
    <property type="match status" value="1"/>
</dbReference>
<evidence type="ECO:0000313" key="2">
    <source>
        <dbReference type="EMBL" id="OTF78908.1"/>
    </source>
</evidence>
<dbReference type="GO" id="GO:0005524">
    <property type="term" value="F:ATP binding"/>
    <property type="evidence" value="ECO:0007669"/>
    <property type="project" value="InterPro"/>
</dbReference>
<dbReference type="GO" id="GO:0006283">
    <property type="term" value="P:transcription-coupled nucleotide-excision repair"/>
    <property type="evidence" value="ECO:0007669"/>
    <property type="project" value="TreeGrafter"/>
</dbReference>
<dbReference type="InterPro" id="IPR027417">
    <property type="entry name" value="P-loop_NTPase"/>
</dbReference>
<dbReference type="PANTHER" id="PTHR45629">
    <property type="entry name" value="SNF2/RAD54 FAMILY MEMBER"/>
    <property type="match status" value="1"/>
</dbReference>
<dbReference type="Gene3D" id="3.40.50.300">
    <property type="entry name" value="P-loop containing nucleotide triphosphate hydrolases"/>
    <property type="match status" value="1"/>
</dbReference>
<sequence length="87" mass="10381">ILRDLIKPYLLRRTKDDIKNNLSLPPKNEQVLFCKLTDVQKRYYQDYINSESFARIDMEKGSIFKALVNIRKICNHPYLFSKECNPD</sequence>
<proteinExistence type="predicted"/>
<dbReference type="Pfam" id="PF00176">
    <property type="entry name" value="SNF2-rel_dom"/>
    <property type="match status" value="1"/>
</dbReference>